<dbReference type="InterPro" id="IPR029153">
    <property type="entry name" value="CPG4"/>
</dbReference>
<accession>A0A3P7TTR7</accession>
<dbReference type="WBParaSite" id="HPBE_0000242901-mRNA-1">
    <property type="protein sequence ID" value="HPBE_0000242901-mRNA-1"/>
    <property type="gene ID" value="HPBE_0000242901"/>
</dbReference>
<name>A0A183F8D7_HELPZ</name>
<sequence>MLALVPGVSPSEEVSECLKKCIGPLAKLDRSFHYVFNHYEEVCDLLERGAFCSRKCSSEDQQKFHQYTTFYRIHCVDYEEAVRNLHVFLVCRDRCHNSYKVEKTDEKEKKMKIGCM</sequence>
<dbReference type="EMBL" id="UZAH01003643">
    <property type="protein sequence ID" value="VDO25196.1"/>
    <property type="molecule type" value="Genomic_DNA"/>
</dbReference>
<evidence type="ECO:0000313" key="2">
    <source>
        <dbReference type="EMBL" id="VDO25196.1"/>
    </source>
</evidence>
<evidence type="ECO:0000259" key="1">
    <source>
        <dbReference type="Pfam" id="PF15481"/>
    </source>
</evidence>
<keyword evidence="3" id="KW-1185">Reference proteome</keyword>
<feature type="domain" description="Chondroitin proteoglycan 4" evidence="1">
    <location>
        <begin position="16"/>
        <end position="85"/>
    </location>
</feature>
<proteinExistence type="predicted"/>
<evidence type="ECO:0000313" key="4">
    <source>
        <dbReference type="WBParaSite" id="HPBE_0000242901-mRNA-1"/>
    </source>
</evidence>
<gene>
    <name evidence="2" type="ORF">HPBE_LOCUS2430</name>
</gene>
<organism evidence="3 4">
    <name type="scientific">Heligmosomoides polygyrus</name>
    <name type="common">Parasitic roundworm</name>
    <dbReference type="NCBI Taxonomy" id="6339"/>
    <lineage>
        <taxon>Eukaryota</taxon>
        <taxon>Metazoa</taxon>
        <taxon>Ecdysozoa</taxon>
        <taxon>Nematoda</taxon>
        <taxon>Chromadorea</taxon>
        <taxon>Rhabditida</taxon>
        <taxon>Rhabditina</taxon>
        <taxon>Rhabditomorpha</taxon>
        <taxon>Strongyloidea</taxon>
        <taxon>Heligmosomidae</taxon>
        <taxon>Heligmosomoides</taxon>
    </lineage>
</organism>
<dbReference type="AlphaFoldDB" id="A0A183F8D7"/>
<dbReference type="OrthoDB" id="5826574at2759"/>
<dbReference type="Proteomes" id="UP000050761">
    <property type="component" value="Unassembled WGS sequence"/>
</dbReference>
<reference evidence="4" key="2">
    <citation type="submission" date="2019-09" db="UniProtKB">
        <authorList>
            <consortium name="WormBaseParasite"/>
        </authorList>
    </citation>
    <scope>IDENTIFICATION</scope>
</reference>
<accession>A0A183F8D7</accession>
<dbReference type="Pfam" id="PF15481">
    <property type="entry name" value="CPG4"/>
    <property type="match status" value="1"/>
</dbReference>
<reference evidence="2 3" key="1">
    <citation type="submission" date="2018-11" db="EMBL/GenBank/DDBJ databases">
        <authorList>
            <consortium name="Pathogen Informatics"/>
        </authorList>
    </citation>
    <scope>NUCLEOTIDE SEQUENCE [LARGE SCALE GENOMIC DNA]</scope>
</reference>
<evidence type="ECO:0000313" key="3">
    <source>
        <dbReference type="Proteomes" id="UP000050761"/>
    </source>
</evidence>
<protein>
    <submittedName>
        <fullName evidence="4">CPG4 domain-containing protein</fullName>
    </submittedName>
</protein>